<sequence>MNEVRFIDVPFALCNGARARSRTSVAIWFAGRRRSHIPPSCPAKAGHPVRRGLSAQPLLSRNTGSPGQAGRRQRAWRQCASPPPVSEAGLFSSVTSRLRPR</sequence>
<comment type="caution">
    <text evidence="2">The sequence shown here is derived from an EMBL/GenBank/DDBJ whole genome shotgun (WGS) entry which is preliminary data.</text>
</comment>
<reference evidence="2 3" key="1">
    <citation type="submission" date="2019-03" db="EMBL/GenBank/DDBJ databases">
        <title>Bradyrhizobium diversity isolated from nodules of Chamaecrista fasciculata.</title>
        <authorList>
            <person name="Klepa M.S."/>
            <person name="Urquiaga M.O."/>
            <person name="Hungria M."/>
            <person name="Delamuta J.R."/>
        </authorList>
    </citation>
    <scope>NUCLEOTIDE SEQUENCE [LARGE SCALE GENOMIC DNA]</scope>
    <source>
        <strain evidence="2 3">CNPSo 3448</strain>
    </source>
</reference>
<evidence type="ECO:0000313" key="3">
    <source>
        <dbReference type="Proteomes" id="UP000297966"/>
    </source>
</evidence>
<feature type="region of interest" description="Disordered" evidence="1">
    <location>
        <begin position="38"/>
        <end position="101"/>
    </location>
</feature>
<dbReference type="Proteomes" id="UP000297966">
    <property type="component" value="Unassembled WGS sequence"/>
</dbReference>
<evidence type="ECO:0000313" key="2">
    <source>
        <dbReference type="EMBL" id="TFV46072.1"/>
    </source>
</evidence>
<accession>A0A4Y9LU94</accession>
<dbReference type="AlphaFoldDB" id="A0A4Y9LU94"/>
<organism evidence="2 3">
    <name type="scientific">Bradyrhizobium niftali</name>
    <dbReference type="NCBI Taxonomy" id="2560055"/>
    <lineage>
        <taxon>Bacteria</taxon>
        <taxon>Pseudomonadati</taxon>
        <taxon>Pseudomonadota</taxon>
        <taxon>Alphaproteobacteria</taxon>
        <taxon>Hyphomicrobiales</taxon>
        <taxon>Nitrobacteraceae</taxon>
        <taxon>Bradyrhizobium</taxon>
    </lineage>
</organism>
<evidence type="ECO:0000256" key="1">
    <source>
        <dbReference type="SAM" id="MobiDB-lite"/>
    </source>
</evidence>
<feature type="compositionally biased region" description="Polar residues" evidence="1">
    <location>
        <begin position="57"/>
        <end position="66"/>
    </location>
</feature>
<keyword evidence="3" id="KW-1185">Reference proteome</keyword>
<feature type="compositionally biased region" description="Polar residues" evidence="1">
    <location>
        <begin position="92"/>
        <end position="101"/>
    </location>
</feature>
<proteinExistence type="predicted"/>
<name>A0A4Y9LU94_9BRAD</name>
<dbReference type="EMBL" id="SPQT01000012">
    <property type="protein sequence ID" value="TFV46072.1"/>
    <property type="molecule type" value="Genomic_DNA"/>
</dbReference>
<gene>
    <name evidence="2" type="ORF">E4K65_21235</name>
</gene>
<protein>
    <submittedName>
        <fullName evidence="2">Uncharacterized protein</fullName>
    </submittedName>
</protein>